<dbReference type="Proteomes" id="UP000435112">
    <property type="component" value="Unassembled WGS sequence"/>
</dbReference>
<evidence type="ECO:0000313" key="1">
    <source>
        <dbReference type="EMBL" id="KAE8952618.1"/>
    </source>
</evidence>
<reference evidence="1 2" key="1">
    <citation type="submission" date="2018-09" db="EMBL/GenBank/DDBJ databases">
        <title>Genomic investigation of the strawberry pathogen Phytophthora fragariae indicates pathogenicity is determined by transcriptional variation in three key races.</title>
        <authorList>
            <person name="Adams T.M."/>
            <person name="Armitage A.D."/>
            <person name="Sobczyk M.K."/>
            <person name="Bates H.J."/>
            <person name="Dunwell J.M."/>
            <person name="Nellist C.F."/>
            <person name="Harrison R.J."/>
        </authorList>
    </citation>
    <scope>NUCLEOTIDE SEQUENCE [LARGE SCALE GENOMIC DNA]</scope>
    <source>
        <strain evidence="1 2">SCRP324</strain>
    </source>
</reference>
<evidence type="ECO:0000313" key="2">
    <source>
        <dbReference type="Proteomes" id="UP000435112"/>
    </source>
</evidence>
<protein>
    <submittedName>
        <fullName evidence="1">Uncharacterized protein</fullName>
    </submittedName>
</protein>
<name>A0A6A3GFD1_9STRA</name>
<dbReference type="EMBL" id="QXFU01011351">
    <property type="protein sequence ID" value="KAE8952618.1"/>
    <property type="molecule type" value="Genomic_DNA"/>
</dbReference>
<dbReference type="AlphaFoldDB" id="A0A6A3GFD1"/>
<gene>
    <name evidence="1" type="ORF">PR002_g32626</name>
</gene>
<sequence>MHEKLAKPLVILNEIAQGESSQEDLPETPTTYVKDKNLRRCQWLLGSWLQ</sequence>
<accession>A0A6A3GFD1</accession>
<comment type="caution">
    <text evidence="1">The sequence shown here is derived from an EMBL/GenBank/DDBJ whole genome shotgun (WGS) entry which is preliminary data.</text>
</comment>
<proteinExistence type="predicted"/>
<organism evidence="1 2">
    <name type="scientific">Phytophthora rubi</name>
    <dbReference type="NCBI Taxonomy" id="129364"/>
    <lineage>
        <taxon>Eukaryota</taxon>
        <taxon>Sar</taxon>
        <taxon>Stramenopiles</taxon>
        <taxon>Oomycota</taxon>
        <taxon>Peronosporomycetes</taxon>
        <taxon>Peronosporales</taxon>
        <taxon>Peronosporaceae</taxon>
        <taxon>Phytophthora</taxon>
    </lineage>
</organism>